<dbReference type="AlphaFoldDB" id="A0A164KEI0"/>
<dbReference type="STRING" id="455432.AWN90_00615"/>
<evidence type="ECO:0008006" key="3">
    <source>
        <dbReference type="Google" id="ProtNLM"/>
    </source>
</evidence>
<reference evidence="1 2" key="1">
    <citation type="submission" date="2016-04" db="EMBL/GenBank/DDBJ databases">
        <authorList>
            <person name="Evans L.H."/>
            <person name="Alamgir A."/>
            <person name="Owens N."/>
            <person name="Weber N.D."/>
            <person name="Virtaneva K."/>
            <person name="Barbian K."/>
            <person name="Babar A."/>
            <person name="Rosenke K."/>
        </authorList>
    </citation>
    <scope>NUCLEOTIDE SEQUENCE [LARGE SCALE GENOMIC DNA]</scope>
    <source>
        <strain evidence="1 2">IFM 0406</strain>
    </source>
</reference>
<dbReference type="EMBL" id="LWGR01000012">
    <property type="protein sequence ID" value="KZM71317.1"/>
    <property type="molecule type" value="Genomic_DNA"/>
</dbReference>
<dbReference type="InterPro" id="IPR029058">
    <property type="entry name" value="AB_hydrolase_fold"/>
</dbReference>
<proteinExistence type="predicted"/>
<evidence type="ECO:0000313" key="1">
    <source>
        <dbReference type="EMBL" id="KZM71317.1"/>
    </source>
</evidence>
<dbReference type="Proteomes" id="UP000076512">
    <property type="component" value="Unassembled WGS sequence"/>
</dbReference>
<gene>
    <name evidence="1" type="ORF">AWN90_00615</name>
</gene>
<organism evidence="1 2">
    <name type="scientific">Nocardia terpenica</name>
    <dbReference type="NCBI Taxonomy" id="455432"/>
    <lineage>
        <taxon>Bacteria</taxon>
        <taxon>Bacillati</taxon>
        <taxon>Actinomycetota</taxon>
        <taxon>Actinomycetes</taxon>
        <taxon>Mycobacteriales</taxon>
        <taxon>Nocardiaceae</taxon>
        <taxon>Nocardia</taxon>
    </lineage>
</organism>
<comment type="caution">
    <text evidence="1">The sequence shown here is derived from an EMBL/GenBank/DDBJ whole genome shotgun (WGS) entry which is preliminary data.</text>
</comment>
<evidence type="ECO:0000313" key="2">
    <source>
        <dbReference type="Proteomes" id="UP000076512"/>
    </source>
</evidence>
<accession>A0A164KEI0</accession>
<name>A0A164KEI0_9NOCA</name>
<sequence length="172" mass="18671">MSAAEYQARIAAEGIDAVLDRMTADWLSSIRALGISGIVDVDHLAYLGMSMGTRLGIPVAAALDGRLRCVVLGKFGFRQGPALHEGLRATERLAAEARRISAPTLLHLQWDDELFPRDGQLAFFDALGARDKQLIGYVGSHAEANPDAVSRWCDFVCRHLLSEAVVDCDHAV</sequence>
<protein>
    <recommendedName>
        <fullName evidence="3">Dienelactone hydrolase domain-containing protein</fullName>
    </recommendedName>
</protein>
<dbReference type="Gene3D" id="3.40.50.1820">
    <property type="entry name" value="alpha/beta hydrolase"/>
    <property type="match status" value="1"/>
</dbReference>
<keyword evidence="2" id="KW-1185">Reference proteome</keyword>
<dbReference type="SUPFAM" id="SSF53474">
    <property type="entry name" value="alpha/beta-Hydrolases"/>
    <property type="match status" value="1"/>
</dbReference>